<protein>
    <submittedName>
        <fullName evidence="1">Uncharacterized protein</fullName>
    </submittedName>
</protein>
<evidence type="ECO:0000313" key="1">
    <source>
        <dbReference type="EMBL" id="KAK2598614.1"/>
    </source>
</evidence>
<sequence length="151" mass="17090">MGVEKGDKVFIPADTLSEAGGRKVAVKWSQSFKDRSEDYYVSKYTNKSRNGEDLVFVQASKLNELAAKSQGDEKYTLVIDDAWQYGQQKDGSKRFLVYHDKNNKPYQHRFVENFIKQAGGKAVDVITGLGYPADKVEDIASRFVGDYLKTF</sequence>
<proteinExistence type="predicted"/>
<reference evidence="1" key="1">
    <citation type="submission" date="2023-06" db="EMBL/GenBank/DDBJ databases">
        <authorList>
            <person name="Noh H."/>
        </authorList>
    </citation>
    <scope>NUCLEOTIDE SEQUENCE</scope>
    <source>
        <strain evidence="1">DUCC20226</strain>
    </source>
</reference>
<dbReference type="AlphaFoldDB" id="A0AAD9S5B3"/>
<accession>A0AAD9S5B3</accession>
<comment type="caution">
    <text evidence="1">The sequence shown here is derived from an EMBL/GenBank/DDBJ whole genome shotgun (WGS) entry which is preliminary data.</text>
</comment>
<dbReference type="Proteomes" id="UP001265746">
    <property type="component" value="Unassembled WGS sequence"/>
</dbReference>
<keyword evidence="2" id="KW-1185">Reference proteome</keyword>
<evidence type="ECO:0000313" key="2">
    <source>
        <dbReference type="Proteomes" id="UP001265746"/>
    </source>
</evidence>
<organism evidence="1 2">
    <name type="scientific">Phomopsis amygdali</name>
    <name type="common">Fusicoccum amygdali</name>
    <dbReference type="NCBI Taxonomy" id="1214568"/>
    <lineage>
        <taxon>Eukaryota</taxon>
        <taxon>Fungi</taxon>
        <taxon>Dikarya</taxon>
        <taxon>Ascomycota</taxon>
        <taxon>Pezizomycotina</taxon>
        <taxon>Sordariomycetes</taxon>
        <taxon>Sordariomycetidae</taxon>
        <taxon>Diaporthales</taxon>
        <taxon>Diaporthaceae</taxon>
        <taxon>Diaporthe</taxon>
    </lineage>
</organism>
<name>A0AAD9S5B3_PHOAM</name>
<dbReference type="EMBL" id="JAUJFL010000008">
    <property type="protein sequence ID" value="KAK2598614.1"/>
    <property type="molecule type" value="Genomic_DNA"/>
</dbReference>
<gene>
    <name evidence="1" type="ORF">N8I77_012010</name>
</gene>